<evidence type="ECO:0000256" key="2">
    <source>
        <dbReference type="SAM" id="MobiDB-lite"/>
    </source>
</evidence>
<feature type="region of interest" description="Disordered" evidence="2">
    <location>
        <begin position="1"/>
        <end position="22"/>
    </location>
</feature>
<sequence length="167" mass="18390">MPGTSNFFLPPSGPPPSGTFDTKELKTVLQDYETSIRERQLHDHQFTQLQTLTEVAEAPTSSTIVPGAIPKKRSLHTDSTRVSSRSDMTSRSSRRNKTVLQTVNDHDISSTKRCELCGVTETPRWRASSVGSGLLCNVCGLVQTKRIARKNLTLSRESTSTMGSSHQ</sequence>
<protein>
    <recommendedName>
        <fullName evidence="3">GATA-type domain-containing protein</fullName>
    </recommendedName>
</protein>
<keyword evidence="1" id="KW-0862">Zinc</keyword>
<dbReference type="PROSITE" id="PS50114">
    <property type="entry name" value="GATA_ZN_FINGER_2"/>
    <property type="match status" value="1"/>
</dbReference>
<dbReference type="CDD" id="cd00202">
    <property type="entry name" value="ZnF_GATA"/>
    <property type="match status" value="1"/>
</dbReference>
<reference evidence="4" key="2">
    <citation type="submission" date="2021-03" db="EMBL/GenBank/DDBJ databases">
        <authorList>
            <person name="Alouane T."/>
            <person name="Langin T."/>
            <person name="Bonhomme L."/>
        </authorList>
    </citation>
    <scope>NUCLEOTIDE SEQUENCE</scope>
    <source>
        <strain evidence="4">MDC_Fg202</strain>
    </source>
</reference>
<keyword evidence="1" id="KW-0863">Zinc-finger</keyword>
<dbReference type="Pfam" id="PF00320">
    <property type="entry name" value="GATA"/>
    <property type="match status" value="1"/>
</dbReference>
<dbReference type="SMART" id="SM00401">
    <property type="entry name" value="ZnF_GATA"/>
    <property type="match status" value="1"/>
</dbReference>
<dbReference type="EMBL" id="CAAKMV010000196">
    <property type="protein sequence ID" value="VIO64360.1"/>
    <property type="molecule type" value="Genomic_DNA"/>
</dbReference>
<proteinExistence type="predicted"/>
<dbReference type="InterPro" id="IPR000679">
    <property type="entry name" value="Znf_GATA"/>
</dbReference>
<dbReference type="GO" id="GO:0043565">
    <property type="term" value="F:sequence-specific DNA binding"/>
    <property type="evidence" value="ECO:0007669"/>
    <property type="project" value="InterPro"/>
</dbReference>
<evidence type="ECO:0000259" key="3">
    <source>
        <dbReference type="PROSITE" id="PS50114"/>
    </source>
</evidence>
<organism evidence="5">
    <name type="scientific">Gibberella zeae</name>
    <name type="common">Wheat head blight fungus</name>
    <name type="synonym">Fusarium graminearum</name>
    <dbReference type="NCBI Taxonomy" id="5518"/>
    <lineage>
        <taxon>Eukaryota</taxon>
        <taxon>Fungi</taxon>
        <taxon>Dikarya</taxon>
        <taxon>Ascomycota</taxon>
        <taxon>Pezizomycotina</taxon>
        <taxon>Sordariomycetes</taxon>
        <taxon>Hypocreomycetidae</taxon>
        <taxon>Hypocreales</taxon>
        <taxon>Nectriaceae</taxon>
        <taxon>Fusarium</taxon>
    </lineage>
</organism>
<evidence type="ECO:0000256" key="1">
    <source>
        <dbReference type="PROSITE-ProRule" id="PRU00094"/>
    </source>
</evidence>
<dbReference type="GO" id="GO:0006355">
    <property type="term" value="P:regulation of DNA-templated transcription"/>
    <property type="evidence" value="ECO:0007669"/>
    <property type="project" value="InterPro"/>
</dbReference>
<dbReference type="GO" id="GO:0008270">
    <property type="term" value="F:zinc ion binding"/>
    <property type="evidence" value="ECO:0007669"/>
    <property type="project" value="UniProtKB-KW"/>
</dbReference>
<reference evidence="5" key="1">
    <citation type="submission" date="2019-04" db="EMBL/GenBank/DDBJ databases">
        <authorList>
            <person name="Melise S."/>
            <person name="Noan J."/>
            <person name="Okalmin O."/>
        </authorList>
    </citation>
    <scope>NUCLEOTIDE SEQUENCE</scope>
    <source>
        <strain evidence="5">FN9</strain>
    </source>
</reference>
<dbReference type="InterPro" id="IPR013088">
    <property type="entry name" value="Znf_NHR/GATA"/>
</dbReference>
<dbReference type="EMBL" id="CAJPIJ010000112">
    <property type="protein sequence ID" value="CAG1979465.1"/>
    <property type="molecule type" value="Genomic_DNA"/>
</dbReference>
<dbReference type="Proteomes" id="UP000746612">
    <property type="component" value="Unassembled WGS sequence"/>
</dbReference>
<evidence type="ECO:0000313" key="5">
    <source>
        <dbReference type="EMBL" id="VIO64360.1"/>
    </source>
</evidence>
<keyword evidence="1" id="KW-0479">Metal-binding</keyword>
<dbReference type="Gene3D" id="3.30.50.10">
    <property type="entry name" value="Erythroid Transcription Factor GATA-1, subunit A"/>
    <property type="match status" value="1"/>
</dbReference>
<accession>A0A4E9EN09</accession>
<feature type="compositionally biased region" description="Low complexity" evidence="2">
    <location>
        <begin position="80"/>
        <end position="91"/>
    </location>
</feature>
<dbReference type="AlphaFoldDB" id="A0A4E9EN09"/>
<feature type="domain" description="GATA-type" evidence="3">
    <location>
        <begin position="108"/>
        <end position="162"/>
    </location>
</feature>
<evidence type="ECO:0000313" key="4">
    <source>
        <dbReference type="EMBL" id="CAG1979465.1"/>
    </source>
</evidence>
<dbReference type="SUPFAM" id="SSF57716">
    <property type="entry name" value="Glucocorticoid receptor-like (DNA-binding domain)"/>
    <property type="match status" value="1"/>
</dbReference>
<feature type="region of interest" description="Disordered" evidence="2">
    <location>
        <begin position="64"/>
        <end position="95"/>
    </location>
</feature>
<gene>
    <name evidence="5" type="ORF">FUG_LOCUS562505</name>
    <name evidence="4" type="ORF">MDCFG202_LOCUS185423</name>
</gene>
<name>A0A4E9EN09_GIBZA</name>